<dbReference type="PANTHER" id="PTHR46401">
    <property type="entry name" value="GLYCOSYLTRANSFERASE WBBK-RELATED"/>
    <property type="match status" value="1"/>
</dbReference>
<dbReference type="PANTHER" id="PTHR46401:SF2">
    <property type="entry name" value="GLYCOSYLTRANSFERASE WBBK-RELATED"/>
    <property type="match status" value="1"/>
</dbReference>
<protein>
    <recommendedName>
        <fullName evidence="6">Glycosyltransferase family 1 protein</fullName>
    </recommendedName>
</protein>
<feature type="domain" description="Glycosyl transferase family 1" evidence="2">
    <location>
        <begin position="179"/>
        <end position="314"/>
    </location>
</feature>
<comment type="caution">
    <text evidence="4">The sequence shown here is derived from an EMBL/GenBank/DDBJ whole genome shotgun (WGS) entry which is preliminary data.</text>
</comment>
<evidence type="ECO:0000259" key="2">
    <source>
        <dbReference type="Pfam" id="PF00534"/>
    </source>
</evidence>
<dbReference type="AlphaFoldDB" id="A0A211YP64"/>
<keyword evidence="1" id="KW-0808">Transferase</keyword>
<dbReference type="InterPro" id="IPR001296">
    <property type="entry name" value="Glyco_trans_1"/>
</dbReference>
<dbReference type="SUPFAM" id="SSF53756">
    <property type="entry name" value="UDP-Glycosyltransferase/glycogen phosphorylase"/>
    <property type="match status" value="1"/>
</dbReference>
<dbReference type="CDD" id="cd03809">
    <property type="entry name" value="GT4_MtfB-like"/>
    <property type="match status" value="1"/>
</dbReference>
<evidence type="ECO:0008006" key="6">
    <source>
        <dbReference type="Google" id="ProtNLM"/>
    </source>
</evidence>
<dbReference type="Pfam" id="PF13439">
    <property type="entry name" value="Glyco_transf_4"/>
    <property type="match status" value="1"/>
</dbReference>
<proteinExistence type="predicted"/>
<dbReference type="EMBL" id="NCQP01000002">
    <property type="protein sequence ID" value="OWJ54843.1"/>
    <property type="molecule type" value="Genomic_DNA"/>
</dbReference>
<reference evidence="4 5" key="1">
    <citation type="submission" date="2017-05" db="EMBL/GenBank/DDBJ databases">
        <title>The draft genome of the hyperthermophilic archaeon 'Pyrodictium delaneyi strain Hulk', an iron and nitrate reducer, reveals the capacity for sulfate reduction.</title>
        <authorList>
            <person name="Demey L.M."/>
            <person name="Miller C."/>
            <person name="Manzella M."/>
            <person name="Reguera G."/>
            <person name="Kashefi K."/>
        </authorList>
    </citation>
    <scope>NUCLEOTIDE SEQUENCE [LARGE SCALE GENOMIC DNA]</scope>
    <source>
        <strain evidence="4 5">Hulk</strain>
    </source>
</reference>
<evidence type="ECO:0000256" key="1">
    <source>
        <dbReference type="ARBA" id="ARBA00022679"/>
    </source>
</evidence>
<dbReference type="GO" id="GO:0016757">
    <property type="term" value="F:glycosyltransferase activity"/>
    <property type="evidence" value="ECO:0007669"/>
    <property type="project" value="InterPro"/>
</dbReference>
<dbReference type="Gene3D" id="3.40.50.2000">
    <property type="entry name" value="Glycogen Phosphorylase B"/>
    <property type="match status" value="2"/>
</dbReference>
<name>A0A211YP64_9CREN</name>
<accession>A0A211YP64</accession>
<sequence length="341" mass="39220">MLVMRVAIYSNKPVSILSFKNYIENVTREMEKLGVEFIYINKKNDISTKADVDLYWYPFSTPPWSLVKVRKPLVISLLGDYGLDIPAWDFYGAGPLQSLVRRYVLKTRLLIKWSIFKRRSSAIITVSKYAKNTLVKHLKFNEKRVFVVYHGVDLNIFNPKGERVTLNRPYFLHVSQYVYPFHNMKNLRRIIAAYTRLDLDPKPYLVLVIPGYPKNIEIDGVILIRKRLDKEALAKLYRGALALVFPSLHETFGMPALEAIASGCPVIASNVTALPEVVGDAAIYVDPYSTKEIAAAMKMIAENEDLRRMLISKGLERARKFTWRKSAIMHKTIFEKILKES</sequence>
<feature type="domain" description="Glycosyltransferase subfamily 4-like N-terminal" evidence="3">
    <location>
        <begin position="107"/>
        <end position="155"/>
    </location>
</feature>
<dbReference type="Pfam" id="PF00534">
    <property type="entry name" value="Glycos_transf_1"/>
    <property type="match status" value="1"/>
</dbReference>
<gene>
    <name evidence="4" type="ORF">Pdsh_03780</name>
</gene>
<dbReference type="Proteomes" id="UP000196694">
    <property type="component" value="Unassembled WGS sequence"/>
</dbReference>
<organism evidence="4 5">
    <name type="scientific">Pyrodictium delaneyi</name>
    <dbReference type="NCBI Taxonomy" id="1273541"/>
    <lineage>
        <taxon>Archaea</taxon>
        <taxon>Thermoproteota</taxon>
        <taxon>Thermoprotei</taxon>
        <taxon>Desulfurococcales</taxon>
        <taxon>Pyrodictiaceae</taxon>
        <taxon>Pyrodictium</taxon>
    </lineage>
</organism>
<evidence type="ECO:0000313" key="5">
    <source>
        <dbReference type="Proteomes" id="UP000196694"/>
    </source>
</evidence>
<keyword evidence="5" id="KW-1185">Reference proteome</keyword>
<evidence type="ECO:0000259" key="3">
    <source>
        <dbReference type="Pfam" id="PF13439"/>
    </source>
</evidence>
<dbReference type="InterPro" id="IPR028098">
    <property type="entry name" value="Glyco_trans_4-like_N"/>
</dbReference>
<evidence type="ECO:0000313" key="4">
    <source>
        <dbReference type="EMBL" id="OWJ54843.1"/>
    </source>
</evidence>